<sequence length="580" mass="64108">MARNFTADDRTLFHLIPARGSQPAEEAFSHPDNRRFVSLSAANKLGLEIGFHVPSFSRGHVITRLGRNTDVILRESYSAVHVAFEIHPETLIMVDKAQTVEKTQTAEKAQTVDTQSPGIRPTEGPVRVQSLKDLATKGYEDAMQRLKDVRSRDLSIPESSTTNSWYMARLQSAKASLFTEFKGCRVLIGEGGFGKLYKTVDRESGNYFAAKEVDLKGRAGVDREAARTALHREIKIMETVSHGSLHSLVQGGKASHPLRSRVLDQMLRALDYLAFRNYCHRDVKPLNILYHTLGQHNYHFQLANFGLANDFRNAKTFCGTTLYLAPELYDGQSQTPKMDIYSLFVTMAEILPDYAFPPKTVTGPSDIIQAVQKAAAAGYPQLQPMARMNPKLRASAAQMLLALFAGKSLTTPKNQIPRIEPDAPQPAAMPLSAQAARRPAALPVIEYPRRRGQQPPWPVASPGILPNRLPQRPLVQQPIRAQRDGIRKQPAPQAGPRGRLLHAMQVMQAQTEGIQPRAVNKPAQETEPLAMPPKHPEKIQLPAPREAGPARNVPVPAEVANPSESTAPHLPGTFPNSRRC</sequence>
<dbReference type="EMBL" id="MU860096">
    <property type="protein sequence ID" value="KAK4238434.1"/>
    <property type="molecule type" value="Genomic_DNA"/>
</dbReference>
<dbReference type="SUPFAM" id="SSF56112">
    <property type="entry name" value="Protein kinase-like (PK-like)"/>
    <property type="match status" value="1"/>
</dbReference>
<dbReference type="PANTHER" id="PTHR48013:SF9">
    <property type="entry name" value="DUAL SPECIFICITY MITOGEN-ACTIVATED PROTEIN KINASE KINASE 5"/>
    <property type="match status" value="1"/>
</dbReference>
<evidence type="ECO:0000256" key="7">
    <source>
        <dbReference type="ARBA" id="ARBA00049014"/>
    </source>
</evidence>
<dbReference type="Gene3D" id="1.10.510.10">
    <property type="entry name" value="Transferase(Phosphotransferase) domain 1"/>
    <property type="match status" value="1"/>
</dbReference>
<dbReference type="EC" id="2.7.12.2" evidence="6"/>
<dbReference type="InterPro" id="IPR017441">
    <property type="entry name" value="Protein_kinase_ATP_BS"/>
</dbReference>
<comment type="catalytic activity">
    <reaction evidence="8">
        <text>L-threonyl-[protein] + ATP = O-phospho-L-threonyl-[protein] + ADP + H(+)</text>
        <dbReference type="Rhea" id="RHEA:46608"/>
        <dbReference type="Rhea" id="RHEA-COMP:11060"/>
        <dbReference type="Rhea" id="RHEA-COMP:11605"/>
        <dbReference type="ChEBI" id="CHEBI:15378"/>
        <dbReference type="ChEBI" id="CHEBI:30013"/>
        <dbReference type="ChEBI" id="CHEBI:30616"/>
        <dbReference type="ChEBI" id="CHEBI:61977"/>
        <dbReference type="ChEBI" id="CHEBI:456216"/>
        <dbReference type="EC" id="2.7.12.2"/>
    </reaction>
</comment>
<evidence type="ECO:0000256" key="11">
    <source>
        <dbReference type="SAM" id="MobiDB-lite"/>
    </source>
</evidence>
<dbReference type="PROSITE" id="PS50011">
    <property type="entry name" value="PROTEIN_KINASE_DOM"/>
    <property type="match status" value="1"/>
</dbReference>
<comment type="catalytic activity">
    <reaction evidence="9">
        <text>L-tyrosyl-[protein] + ATP = O-phospho-L-tyrosyl-[protein] + ADP + H(+)</text>
        <dbReference type="Rhea" id="RHEA:10596"/>
        <dbReference type="Rhea" id="RHEA-COMP:10136"/>
        <dbReference type="Rhea" id="RHEA-COMP:20101"/>
        <dbReference type="ChEBI" id="CHEBI:15378"/>
        <dbReference type="ChEBI" id="CHEBI:30616"/>
        <dbReference type="ChEBI" id="CHEBI:46858"/>
        <dbReference type="ChEBI" id="CHEBI:61978"/>
        <dbReference type="ChEBI" id="CHEBI:456216"/>
        <dbReference type="EC" id="2.7.12.2"/>
    </reaction>
</comment>
<dbReference type="Pfam" id="PF00069">
    <property type="entry name" value="Pkinase"/>
    <property type="match status" value="1"/>
</dbReference>
<proteinExistence type="inferred from homology"/>
<evidence type="ECO:0000256" key="10">
    <source>
        <dbReference type="PROSITE-ProRule" id="PRU10141"/>
    </source>
</evidence>
<keyword evidence="1" id="KW-0808">Transferase</keyword>
<evidence type="ECO:0000256" key="8">
    <source>
        <dbReference type="ARBA" id="ARBA00049299"/>
    </source>
</evidence>
<dbReference type="InterPro" id="IPR000719">
    <property type="entry name" value="Prot_kinase_dom"/>
</dbReference>
<protein>
    <recommendedName>
        <fullName evidence="6">mitogen-activated protein kinase kinase</fullName>
        <ecNumber evidence="6">2.7.12.2</ecNumber>
    </recommendedName>
</protein>
<dbReference type="GO" id="GO:0005524">
    <property type="term" value="F:ATP binding"/>
    <property type="evidence" value="ECO:0007669"/>
    <property type="project" value="UniProtKB-UniRule"/>
</dbReference>
<dbReference type="GO" id="GO:0004708">
    <property type="term" value="F:MAP kinase kinase activity"/>
    <property type="evidence" value="ECO:0007669"/>
    <property type="project" value="UniProtKB-EC"/>
</dbReference>
<reference evidence="13" key="2">
    <citation type="submission" date="2023-05" db="EMBL/GenBank/DDBJ databases">
        <authorList>
            <consortium name="Lawrence Berkeley National Laboratory"/>
            <person name="Steindorff A."/>
            <person name="Hensen N."/>
            <person name="Bonometti L."/>
            <person name="Westerberg I."/>
            <person name="Brannstrom I.O."/>
            <person name="Guillou S."/>
            <person name="Cros-Aarteil S."/>
            <person name="Calhoun S."/>
            <person name="Haridas S."/>
            <person name="Kuo A."/>
            <person name="Mondo S."/>
            <person name="Pangilinan J."/>
            <person name="Riley R."/>
            <person name="Labutti K."/>
            <person name="Andreopoulos B."/>
            <person name="Lipzen A."/>
            <person name="Chen C."/>
            <person name="Yanf M."/>
            <person name="Daum C."/>
            <person name="Ng V."/>
            <person name="Clum A."/>
            <person name="Ohm R."/>
            <person name="Martin F."/>
            <person name="Silar P."/>
            <person name="Natvig D."/>
            <person name="Lalanne C."/>
            <person name="Gautier V."/>
            <person name="Ament-Velasquez S.L."/>
            <person name="Kruys A."/>
            <person name="Hutchinson M.I."/>
            <person name="Powell A.J."/>
            <person name="Barry K."/>
            <person name="Miller A.N."/>
            <person name="Grigoriev I.V."/>
            <person name="Debuchy R."/>
            <person name="Gladieux P."/>
            <person name="Thoren M.H."/>
            <person name="Johannesson H."/>
        </authorList>
    </citation>
    <scope>NUCLEOTIDE SEQUENCE</scope>
    <source>
        <strain evidence="13">CBS 532.94</strain>
    </source>
</reference>
<evidence type="ECO:0000313" key="13">
    <source>
        <dbReference type="EMBL" id="KAK4238434.1"/>
    </source>
</evidence>
<keyword evidence="14" id="KW-1185">Reference proteome</keyword>
<evidence type="ECO:0000256" key="3">
    <source>
        <dbReference type="ARBA" id="ARBA00022777"/>
    </source>
</evidence>
<evidence type="ECO:0000256" key="2">
    <source>
        <dbReference type="ARBA" id="ARBA00022741"/>
    </source>
</evidence>
<feature type="domain" description="Protein kinase" evidence="12">
    <location>
        <begin position="182"/>
        <end position="450"/>
    </location>
</feature>
<name>A0AAN7CAG8_9PEZI</name>
<comment type="similarity">
    <text evidence="5">Belongs to the protein kinase superfamily. STE Ser/Thr protein kinase family. MAP kinase kinase subfamily.</text>
</comment>
<evidence type="ECO:0000259" key="12">
    <source>
        <dbReference type="PROSITE" id="PS50011"/>
    </source>
</evidence>
<comment type="catalytic activity">
    <reaction evidence="7">
        <text>L-seryl-[protein] + ATP = O-phospho-L-seryl-[protein] + ADP + H(+)</text>
        <dbReference type="Rhea" id="RHEA:17989"/>
        <dbReference type="Rhea" id="RHEA-COMP:9863"/>
        <dbReference type="Rhea" id="RHEA-COMP:11604"/>
        <dbReference type="ChEBI" id="CHEBI:15378"/>
        <dbReference type="ChEBI" id="CHEBI:29999"/>
        <dbReference type="ChEBI" id="CHEBI:30616"/>
        <dbReference type="ChEBI" id="CHEBI:83421"/>
        <dbReference type="ChEBI" id="CHEBI:456216"/>
        <dbReference type="EC" id="2.7.12.2"/>
    </reaction>
</comment>
<evidence type="ECO:0000313" key="14">
    <source>
        <dbReference type="Proteomes" id="UP001303760"/>
    </source>
</evidence>
<accession>A0AAN7CAG8</accession>
<dbReference type="Gene3D" id="3.30.200.20">
    <property type="entry name" value="Phosphorylase Kinase, domain 1"/>
    <property type="match status" value="1"/>
</dbReference>
<feature type="region of interest" description="Disordered" evidence="11">
    <location>
        <begin position="450"/>
        <end position="469"/>
    </location>
</feature>
<dbReference type="CDD" id="cd00180">
    <property type="entry name" value="PKc"/>
    <property type="match status" value="1"/>
</dbReference>
<feature type="region of interest" description="Disordered" evidence="11">
    <location>
        <begin position="518"/>
        <end position="580"/>
    </location>
</feature>
<organism evidence="13 14">
    <name type="scientific">Achaetomium macrosporum</name>
    <dbReference type="NCBI Taxonomy" id="79813"/>
    <lineage>
        <taxon>Eukaryota</taxon>
        <taxon>Fungi</taxon>
        <taxon>Dikarya</taxon>
        <taxon>Ascomycota</taxon>
        <taxon>Pezizomycotina</taxon>
        <taxon>Sordariomycetes</taxon>
        <taxon>Sordariomycetidae</taxon>
        <taxon>Sordariales</taxon>
        <taxon>Chaetomiaceae</taxon>
        <taxon>Achaetomium</taxon>
    </lineage>
</organism>
<evidence type="ECO:0000256" key="5">
    <source>
        <dbReference type="ARBA" id="ARBA00038035"/>
    </source>
</evidence>
<feature type="binding site" evidence="10">
    <location>
        <position position="211"/>
    </location>
    <ligand>
        <name>ATP</name>
        <dbReference type="ChEBI" id="CHEBI:30616"/>
    </ligand>
</feature>
<dbReference type="AlphaFoldDB" id="A0AAN7CAG8"/>
<evidence type="ECO:0000256" key="4">
    <source>
        <dbReference type="ARBA" id="ARBA00022840"/>
    </source>
</evidence>
<evidence type="ECO:0000256" key="9">
    <source>
        <dbReference type="ARBA" id="ARBA00051693"/>
    </source>
</evidence>
<dbReference type="SMART" id="SM00220">
    <property type="entry name" value="S_TKc"/>
    <property type="match status" value="1"/>
</dbReference>
<dbReference type="PROSITE" id="PS00107">
    <property type="entry name" value="PROTEIN_KINASE_ATP"/>
    <property type="match status" value="1"/>
</dbReference>
<comment type="caution">
    <text evidence="13">The sequence shown here is derived from an EMBL/GenBank/DDBJ whole genome shotgun (WGS) entry which is preliminary data.</text>
</comment>
<evidence type="ECO:0000256" key="1">
    <source>
        <dbReference type="ARBA" id="ARBA00022679"/>
    </source>
</evidence>
<dbReference type="InterPro" id="IPR011009">
    <property type="entry name" value="Kinase-like_dom_sf"/>
</dbReference>
<dbReference type="PROSITE" id="PS00108">
    <property type="entry name" value="PROTEIN_KINASE_ST"/>
    <property type="match status" value="1"/>
</dbReference>
<evidence type="ECO:0000256" key="6">
    <source>
        <dbReference type="ARBA" id="ARBA00038999"/>
    </source>
</evidence>
<keyword evidence="4 10" id="KW-0067">ATP-binding</keyword>
<keyword evidence="2 10" id="KW-0547">Nucleotide-binding</keyword>
<dbReference type="InterPro" id="IPR008271">
    <property type="entry name" value="Ser/Thr_kinase_AS"/>
</dbReference>
<reference evidence="13" key="1">
    <citation type="journal article" date="2023" name="Mol. Phylogenet. Evol.">
        <title>Genome-scale phylogeny and comparative genomics of the fungal order Sordariales.</title>
        <authorList>
            <person name="Hensen N."/>
            <person name="Bonometti L."/>
            <person name="Westerberg I."/>
            <person name="Brannstrom I.O."/>
            <person name="Guillou S."/>
            <person name="Cros-Aarteil S."/>
            <person name="Calhoun S."/>
            <person name="Haridas S."/>
            <person name="Kuo A."/>
            <person name="Mondo S."/>
            <person name="Pangilinan J."/>
            <person name="Riley R."/>
            <person name="LaButti K."/>
            <person name="Andreopoulos B."/>
            <person name="Lipzen A."/>
            <person name="Chen C."/>
            <person name="Yan M."/>
            <person name="Daum C."/>
            <person name="Ng V."/>
            <person name="Clum A."/>
            <person name="Steindorff A."/>
            <person name="Ohm R.A."/>
            <person name="Martin F."/>
            <person name="Silar P."/>
            <person name="Natvig D.O."/>
            <person name="Lalanne C."/>
            <person name="Gautier V."/>
            <person name="Ament-Velasquez S.L."/>
            <person name="Kruys A."/>
            <person name="Hutchinson M.I."/>
            <person name="Powell A.J."/>
            <person name="Barry K."/>
            <person name="Miller A.N."/>
            <person name="Grigoriev I.V."/>
            <person name="Debuchy R."/>
            <person name="Gladieux P."/>
            <person name="Hiltunen Thoren M."/>
            <person name="Johannesson H."/>
        </authorList>
    </citation>
    <scope>NUCLEOTIDE SEQUENCE</scope>
    <source>
        <strain evidence="13">CBS 532.94</strain>
    </source>
</reference>
<dbReference type="Proteomes" id="UP001303760">
    <property type="component" value="Unassembled WGS sequence"/>
</dbReference>
<gene>
    <name evidence="13" type="ORF">C8A03DRAFT_33572</name>
</gene>
<keyword evidence="3 13" id="KW-0418">Kinase</keyword>
<dbReference type="PANTHER" id="PTHR48013">
    <property type="entry name" value="DUAL SPECIFICITY MITOGEN-ACTIVATED PROTEIN KINASE KINASE 5-RELATED"/>
    <property type="match status" value="1"/>
</dbReference>